<accession>A0A7G9L5E1</accession>
<dbReference type="EMBL" id="CP060697">
    <property type="protein sequence ID" value="QNM83840.1"/>
    <property type="molecule type" value="Genomic_DNA"/>
</dbReference>
<dbReference type="PANTHER" id="PTHR35585">
    <property type="entry name" value="HHE DOMAIN PROTEIN (AFU_ORTHOLOGUE AFUA_4G00730)"/>
    <property type="match status" value="1"/>
</dbReference>
<dbReference type="Gene3D" id="1.20.120.520">
    <property type="entry name" value="nmb1532 protein domain like"/>
    <property type="match status" value="1"/>
</dbReference>
<dbReference type="KEGG" id="ssau:H8M03_05840"/>
<dbReference type="Pfam" id="PF01814">
    <property type="entry name" value="Hemerythrin"/>
    <property type="match status" value="1"/>
</dbReference>
<proteinExistence type="predicted"/>
<sequence length="168" mass="19395">MAQDIFERLKQDHDKHRELIDAIKQTSGDSDDRKSLFTQFKTDAMAHAAAEEETLYVAMMADTEIRQDAQHSVKEHAELGMLFVEIDEMDMGSSAWLNKFNKLAEEYTHHIDEEEEEKFPKAREELGEDKAVALTAEFEQRKPEEIQRVKDKADVPEIKKAIEEEEGA</sequence>
<evidence type="ECO:0000313" key="3">
    <source>
        <dbReference type="Proteomes" id="UP000515861"/>
    </source>
</evidence>
<gene>
    <name evidence="2" type="ORF">H8M03_05840</name>
</gene>
<name>A0A7G9L5E1_9SPHN</name>
<evidence type="ECO:0000259" key="1">
    <source>
        <dbReference type="Pfam" id="PF01814"/>
    </source>
</evidence>
<dbReference type="RefSeq" id="WP_187480794.1">
    <property type="nucleotide sequence ID" value="NZ_CP060697.1"/>
</dbReference>
<organism evidence="2 3">
    <name type="scientific">Sphingomonas sabuli</name>
    <dbReference type="NCBI Taxonomy" id="2764186"/>
    <lineage>
        <taxon>Bacteria</taxon>
        <taxon>Pseudomonadati</taxon>
        <taxon>Pseudomonadota</taxon>
        <taxon>Alphaproteobacteria</taxon>
        <taxon>Sphingomonadales</taxon>
        <taxon>Sphingomonadaceae</taxon>
        <taxon>Sphingomonas</taxon>
    </lineage>
</organism>
<keyword evidence="3" id="KW-1185">Reference proteome</keyword>
<protein>
    <submittedName>
        <fullName evidence="2">Hemerythrin domain-containing protein</fullName>
    </submittedName>
</protein>
<evidence type="ECO:0000313" key="2">
    <source>
        <dbReference type="EMBL" id="QNM83840.1"/>
    </source>
</evidence>
<dbReference type="PANTHER" id="PTHR35585:SF1">
    <property type="entry name" value="HHE DOMAIN PROTEIN (AFU_ORTHOLOGUE AFUA_4G00730)"/>
    <property type="match status" value="1"/>
</dbReference>
<reference evidence="2 3" key="1">
    <citation type="submission" date="2020-08" db="EMBL/GenBank/DDBJ databases">
        <title>Sphingomonas sp. sand1-3 16S ribosomal RNA gene Genome sequencing and assembly.</title>
        <authorList>
            <person name="Kang M."/>
        </authorList>
    </citation>
    <scope>NUCLEOTIDE SEQUENCE [LARGE SCALE GENOMIC DNA]</scope>
    <source>
        <strain evidence="3">sand1-3</strain>
    </source>
</reference>
<feature type="domain" description="Hemerythrin-like" evidence="1">
    <location>
        <begin position="5"/>
        <end position="122"/>
    </location>
</feature>
<dbReference type="AlphaFoldDB" id="A0A7G9L5E1"/>
<dbReference type="InterPro" id="IPR012312">
    <property type="entry name" value="Hemerythrin-like"/>
</dbReference>
<dbReference type="Proteomes" id="UP000515861">
    <property type="component" value="Chromosome"/>
</dbReference>